<accession>A0A226CYJ8</accession>
<dbReference type="AlphaFoldDB" id="A0A226CYJ8"/>
<dbReference type="Proteomes" id="UP000198287">
    <property type="component" value="Unassembled WGS sequence"/>
</dbReference>
<keyword evidence="2" id="KW-1185">Reference proteome</keyword>
<dbReference type="EMBL" id="LNIX01000056">
    <property type="protein sequence ID" value="OXA37481.1"/>
    <property type="molecule type" value="Genomic_DNA"/>
</dbReference>
<evidence type="ECO:0000313" key="1">
    <source>
        <dbReference type="EMBL" id="OXA37481.1"/>
    </source>
</evidence>
<comment type="caution">
    <text evidence="1">The sequence shown here is derived from an EMBL/GenBank/DDBJ whole genome shotgun (WGS) entry which is preliminary data.</text>
</comment>
<dbReference type="OrthoDB" id="6693298at2759"/>
<gene>
    <name evidence="1" type="ORF">Fcan01_27772</name>
</gene>
<reference evidence="1 2" key="1">
    <citation type="submission" date="2015-12" db="EMBL/GenBank/DDBJ databases">
        <title>The genome of Folsomia candida.</title>
        <authorList>
            <person name="Faddeeva A."/>
            <person name="Derks M.F."/>
            <person name="Anvar Y."/>
            <person name="Smit S."/>
            <person name="Van Straalen N."/>
            <person name="Roelofs D."/>
        </authorList>
    </citation>
    <scope>NUCLEOTIDE SEQUENCE [LARGE SCALE GENOMIC DNA]</scope>
    <source>
        <strain evidence="1 2">VU population</strain>
        <tissue evidence="1">Whole body</tissue>
    </source>
</reference>
<protein>
    <submittedName>
        <fullName evidence="1">Uncharacterized protein</fullName>
    </submittedName>
</protein>
<proteinExistence type="predicted"/>
<dbReference type="SUPFAM" id="SSF52540">
    <property type="entry name" value="P-loop containing nucleoside triphosphate hydrolases"/>
    <property type="match status" value="1"/>
</dbReference>
<organism evidence="1 2">
    <name type="scientific">Folsomia candida</name>
    <name type="common">Springtail</name>
    <dbReference type="NCBI Taxonomy" id="158441"/>
    <lineage>
        <taxon>Eukaryota</taxon>
        <taxon>Metazoa</taxon>
        <taxon>Ecdysozoa</taxon>
        <taxon>Arthropoda</taxon>
        <taxon>Hexapoda</taxon>
        <taxon>Collembola</taxon>
        <taxon>Entomobryomorpha</taxon>
        <taxon>Isotomoidea</taxon>
        <taxon>Isotomidae</taxon>
        <taxon>Proisotominae</taxon>
        <taxon>Folsomia</taxon>
    </lineage>
</organism>
<dbReference type="Gene3D" id="3.40.50.300">
    <property type="entry name" value="P-loop containing nucleotide triphosphate hydrolases"/>
    <property type="match status" value="1"/>
</dbReference>
<name>A0A226CYJ8_FOLCA</name>
<dbReference type="InterPro" id="IPR027417">
    <property type="entry name" value="P-loop_NTPase"/>
</dbReference>
<dbReference type="InterPro" id="IPR029058">
    <property type="entry name" value="AB_hydrolase_fold"/>
</dbReference>
<sequence length="1134" mass="130828">MEVEFKPDLELYIQPDDWKAIFNTFLQPGTPLFSTKELELSEKLNLELYPTISDLSKLAKIAYSTFADAKEQLTKCSASPEDIEADLQGIANNQKTPQLNLACSFALQVLEFVKMDTLSDPLQLIITGHSLGGWLAQIATFAVKYLNFDEDKTKFVRAKMEKWHPHCVVFDSPGAFQILDYLNSHEEIRQHHESHTLDICNIVFYPNIVNVINSPFGDMVQISTEQIGQKFKNCRPEDTIRSIYNYTKDFHSIDLFVKVLHPTTPPSPSANDVGLKLDHNLNGEVSYGRIVNWPLVVYSGWDTKVDKRVSEFKIKRMGKLVLKAFTLLRDRGARSEFTNWIQEQTKFCEIKFPQNDEISLSTTRLSKSVKKIIQQFEQIRLWNEYIGKGMKHTDKLKLLDKICFHELKYILEKGFKFTEEDGSIHFANIEQLKILRNCNTFNIQGKLSEGINKLPDHNFTNLLFSSEKYCDAMLAKYPNVEFSLTDIPNLENIGLSESLTKAIVLKYDTSNALYSSQIPVKLHGIDLIIIDCIESNVSNDILEKFSSSHEYRYIWLIYCTEDEPTTPQNSCELITKRKILDTHDLNIDDKLLNSLLEKYIVFQGEGKLLKDIMRNITEEFRDHLRSRPSTILSILNGSQEIGNTPKTLLDLRNACFEVSHKMSSLELETYYQRKTNHNTIVTILSNRQDFVSDKRLSDISGRLSMENIKVKTITDLEEFRNICFHNPACVVDLIRYDEQTFELSLQYNPSFYAEREIQKPGIDLEAVSRQLKSERGIDCYIGSVFPEIINIVEVDPINDRAQLSSIQIPEDIMEFTENENKSIIFVKSYEGYECIKSDRSKIKIANTIIKENDLSSQDVRFIILSDVPGMGKSTTAIRMANGLLKSRTDEAHLLIIIELKTLKNLEQILLTQGNDEFLSSFVNFVATNQRFNEITKFLLYHFIKRDRPNAVTIIADGFDEMTIENKKLFANILMYIRKQTQIRVVITTRPHDCNQLQYALSVLAHTFVPMDNSEPREKENFLVNLWSVAVRCTTKSEIQLKSEIEILDEFATKVIQMAQPALFSEREQFLGVPLQLRILSEIFLPDAMEMIITSKVKQGIIEKFKGKESLAFIYKHYIDRKYFSRRKMGLEIRL</sequence>
<dbReference type="Gene3D" id="3.40.50.1820">
    <property type="entry name" value="alpha/beta hydrolase"/>
    <property type="match status" value="1"/>
</dbReference>
<evidence type="ECO:0000313" key="2">
    <source>
        <dbReference type="Proteomes" id="UP000198287"/>
    </source>
</evidence>
<dbReference type="SUPFAM" id="SSF53474">
    <property type="entry name" value="alpha/beta-Hydrolases"/>
    <property type="match status" value="1"/>
</dbReference>